<dbReference type="GO" id="GO:0005975">
    <property type="term" value="P:carbohydrate metabolic process"/>
    <property type="evidence" value="ECO:0007669"/>
    <property type="project" value="InterPro"/>
</dbReference>
<sequence length="538" mass="62106">MNNHIKVLNLFPLILLTCLICSPWATESQESQRKYDNRKDAYNYPVRPGIPGKTPFWNTYSKRFMYAPAFDFNEIEKAVFYRFTAISLASNEEFSFDAETPSASLAPIWEKLPVGQVALICEGHDDRGQIFGLAGTRVFYRAAGYNGPYLKQEKDYGESARQALKFLFDFKPIQTWLEARLDTSYFLYCYPSKIIGAVVESMLLYADVASDDDGQKAINIAKNAAGFLMGISEPEGKPYACFPPTYYKDYQTLSRGMFTRAKEFQGQLMMTYPASVADIYLSLFDATKDQKYFEAAVKIANTYLKTQLPSGTWHLKVWMDTGEPVNKNVCLPTSQIVLFDRFEKQYQITNYKSARDRAFQWIMDNPVKTFNWEGQFEDIPPVEEYANLSGSWAMDFASYLFEHSARQKDIVLAEEILRYVEDQFVVWEKPLPKKEYLTETWCNPCVLEQYRYYTPVGAAATRVMLAYQKAYVATGKEIYLDKAKDFANNLTKIQNAQTGQYYTWWDTNPKHQIIGWFNCATEDIKAILEFNAFMKTMN</sequence>
<evidence type="ECO:0000313" key="2">
    <source>
        <dbReference type="EMBL" id="RIH63058.1"/>
    </source>
</evidence>
<dbReference type="RefSeq" id="WP_119352019.1">
    <property type="nucleotide sequence ID" value="NZ_QWET01000027.1"/>
</dbReference>
<dbReference type="EMBL" id="QWET01000027">
    <property type="protein sequence ID" value="RIH63058.1"/>
    <property type="molecule type" value="Genomic_DNA"/>
</dbReference>
<feature type="signal peptide" evidence="1">
    <location>
        <begin position="1"/>
        <end position="25"/>
    </location>
</feature>
<dbReference type="SUPFAM" id="SSF48208">
    <property type="entry name" value="Six-hairpin glycosidases"/>
    <property type="match status" value="1"/>
</dbReference>
<keyword evidence="3" id="KW-1185">Reference proteome</keyword>
<dbReference type="SUPFAM" id="SSF81853">
    <property type="entry name" value="Family 10 polysaccharide lyase"/>
    <property type="match status" value="1"/>
</dbReference>
<protein>
    <recommendedName>
        <fullName evidence="4">Glycoside hydrolase</fullName>
    </recommendedName>
</protein>
<dbReference type="Proteomes" id="UP000266441">
    <property type="component" value="Unassembled WGS sequence"/>
</dbReference>
<dbReference type="OrthoDB" id="2505409at2"/>
<gene>
    <name evidence="2" type="ORF">D1164_21755</name>
</gene>
<dbReference type="InterPro" id="IPR008928">
    <property type="entry name" value="6-hairpin_glycosidase_sf"/>
</dbReference>
<keyword evidence="1" id="KW-0732">Signal</keyword>
<evidence type="ECO:0008006" key="4">
    <source>
        <dbReference type="Google" id="ProtNLM"/>
    </source>
</evidence>
<evidence type="ECO:0000313" key="3">
    <source>
        <dbReference type="Proteomes" id="UP000266441"/>
    </source>
</evidence>
<reference evidence="2 3" key="1">
    <citation type="journal article" date="2015" name="Int. J. Syst. Evol. Microbiol.">
        <title>Mariniphaga sediminis sp. nov., isolated from coastal sediment.</title>
        <authorList>
            <person name="Wang F.Q."/>
            <person name="Shen Q.Y."/>
            <person name="Chen G.J."/>
            <person name="Du Z.J."/>
        </authorList>
    </citation>
    <scope>NUCLEOTIDE SEQUENCE [LARGE SCALE GENOMIC DNA]</scope>
    <source>
        <strain evidence="2 3">SY21</strain>
    </source>
</reference>
<feature type="chain" id="PRO_5017239864" description="Glycoside hydrolase" evidence="1">
    <location>
        <begin position="26"/>
        <end position="538"/>
    </location>
</feature>
<accession>A0A399CVM7</accession>
<proteinExistence type="predicted"/>
<dbReference type="AlphaFoldDB" id="A0A399CVM7"/>
<name>A0A399CVM7_9BACT</name>
<comment type="caution">
    <text evidence="2">The sequence shown here is derived from an EMBL/GenBank/DDBJ whole genome shotgun (WGS) entry which is preliminary data.</text>
</comment>
<evidence type="ECO:0000256" key="1">
    <source>
        <dbReference type="SAM" id="SignalP"/>
    </source>
</evidence>
<organism evidence="2 3">
    <name type="scientific">Mariniphaga sediminis</name>
    <dbReference type="NCBI Taxonomy" id="1628158"/>
    <lineage>
        <taxon>Bacteria</taxon>
        <taxon>Pseudomonadati</taxon>
        <taxon>Bacteroidota</taxon>
        <taxon>Bacteroidia</taxon>
        <taxon>Marinilabiliales</taxon>
        <taxon>Prolixibacteraceae</taxon>
        <taxon>Mariniphaga</taxon>
    </lineage>
</organism>